<dbReference type="GO" id="GO:0009424">
    <property type="term" value="C:bacterial-type flagellum hook"/>
    <property type="evidence" value="ECO:0007669"/>
    <property type="project" value="InterPro"/>
</dbReference>
<reference evidence="9" key="1">
    <citation type="submission" date="2016-10" db="EMBL/GenBank/DDBJ databases">
        <authorList>
            <person name="Varghese N."/>
            <person name="Submissions S."/>
        </authorList>
    </citation>
    <scope>NUCLEOTIDE SEQUENCE [LARGE SCALE GENOMIC DNA]</scope>
    <source>
        <strain evidence="9">DSM 11526</strain>
    </source>
</reference>
<keyword evidence="5" id="KW-0975">Bacterial flagellum</keyword>
<evidence type="ECO:0000313" key="9">
    <source>
        <dbReference type="Proteomes" id="UP000242469"/>
    </source>
</evidence>
<feature type="domain" description="Flagellin N-terminal" evidence="6">
    <location>
        <begin position="4"/>
        <end position="139"/>
    </location>
</feature>
<evidence type="ECO:0000256" key="5">
    <source>
        <dbReference type="ARBA" id="ARBA00023143"/>
    </source>
</evidence>
<proteinExistence type="inferred from homology"/>
<dbReference type="GO" id="GO:0005576">
    <property type="term" value="C:extracellular region"/>
    <property type="evidence" value="ECO:0007669"/>
    <property type="project" value="UniProtKB-SubCell"/>
</dbReference>
<keyword evidence="8" id="KW-0966">Cell projection</keyword>
<dbReference type="SUPFAM" id="SSF64518">
    <property type="entry name" value="Phase 1 flagellin"/>
    <property type="match status" value="1"/>
</dbReference>
<keyword evidence="9" id="KW-1185">Reference proteome</keyword>
<dbReference type="GO" id="GO:0005198">
    <property type="term" value="F:structural molecule activity"/>
    <property type="evidence" value="ECO:0007669"/>
    <property type="project" value="InterPro"/>
</dbReference>
<dbReference type="NCBIfam" id="TIGR02550">
    <property type="entry name" value="flagell_flgL"/>
    <property type="match status" value="1"/>
</dbReference>
<evidence type="ECO:0000259" key="7">
    <source>
        <dbReference type="Pfam" id="PF00700"/>
    </source>
</evidence>
<dbReference type="InterPro" id="IPR001029">
    <property type="entry name" value="Flagellin_N"/>
</dbReference>
<organism evidence="8 9">
    <name type="scientific">Marinobacterium iners DSM 11526</name>
    <dbReference type="NCBI Taxonomy" id="1122198"/>
    <lineage>
        <taxon>Bacteria</taxon>
        <taxon>Pseudomonadati</taxon>
        <taxon>Pseudomonadota</taxon>
        <taxon>Gammaproteobacteria</taxon>
        <taxon>Oceanospirillales</taxon>
        <taxon>Oceanospirillaceae</taxon>
        <taxon>Marinobacterium</taxon>
    </lineage>
</organism>
<dbReference type="PANTHER" id="PTHR42792">
    <property type="entry name" value="FLAGELLIN"/>
    <property type="match status" value="1"/>
</dbReference>
<evidence type="ECO:0000256" key="4">
    <source>
        <dbReference type="ARBA" id="ARBA00022525"/>
    </source>
</evidence>
<dbReference type="STRING" id="1122198.SAMN02745729_101498"/>
<dbReference type="Pfam" id="PF00700">
    <property type="entry name" value="Flagellin_C"/>
    <property type="match status" value="1"/>
</dbReference>
<comment type="similarity">
    <text evidence="3">Belongs to the bacterial flagellin family.</text>
</comment>
<sequence>MRLSTNLFYSQNETNISEANSRLYKLQQQLSTGKKLQQPSDDPLATTQIMKFDRVIARTEQFRENISVSERRLSYEETTVASVVTSLQRVQEIAIRGNSGAMSDNDRQILASELDGILDHVKGLLNTQDAQGEYMFAGYRGDTEPYVLNAGGTAYEYQGDSGERFLDIGENSTIQSTDPGSAIFGDSTDNVLNQILDLKTALESGTDPSAASQGVNGWYENIVSQQAQLGSRLRVLEDQEWNLTDLQTFTESTRSLFADTDYYEAISQLSLESTALQAAYQSFGKVQQMSLFNYVG</sequence>
<dbReference type="InterPro" id="IPR001492">
    <property type="entry name" value="Flagellin"/>
</dbReference>
<dbReference type="InterPro" id="IPR046358">
    <property type="entry name" value="Flagellin_C"/>
</dbReference>
<dbReference type="RefSeq" id="WP_091822532.1">
    <property type="nucleotide sequence ID" value="NZ_FNRJ01000001.1"/>
</dbReference>
<protein>
    <submittedName>
        <fullName evidence="8">Flagellar hook-associated protein 3 FlgL</fullName>
    </submittedName>
</protein>
<keyword evidence="8" id="KW-0282">Flagellum</keyword>
<dbReference type="PANTHER" id="PTHR42792:SF1">
    <property type="entry name" value="FLAGELLAR HOOK-ASSOCIATED PROTEIN 3"/>
    <property type="match status" value="1"/>
</dbReference>
<accession>A0A1H3YIU5</accession>
<dbReference type="Proteomes" id="UP000242469">
    <property type="component" value="Unassembled WGS sequence"/>
</dbReference>
<dbReference type="InterPro" id="IPR013384">
    <property type="entry name" value="Flagell_FlgL"/>
</dbReference>
<evidence type="ECO:0000259" key="6">
    <source>
        <dbReference type="Pfam" id="PF00669"/>
    </source>
</evidence>
<feature type="domain" description="Flagellin C-terminal" evidence="7">
    <location>
        <begin position="219"/>
        <end position="294"/>
    </location>
</feature>
<evidence type="ECO:0000256" key="1">
    <source>
        <dbReference type="ARBA" id="ARBA00004365"/>
    </source>
</evidence>
<dbReference type="GO" id="GO:0071973">
    <property type="term" value="P:bacterial-type flagellum-dependent cell motility"/>
    <property type="evidence" value="ECO:0007669"/>
    <property type="project" value="InterPro"/>
</dbReference>
<dbReference type="Gene3D" id="1.20.1330.10">
    <property type="entry name" value="f41 fragment of flagellin, N-terminal domain"/>
    <property type="match status" value="1"/>
</dbReference>
<dbReference type="EMBL" id="FNRJ01000001">
    <property type="protein sequence ID" value="SEA11480.1"/>
    <property type="molecule type" value="Genomic_DNA"/>
</dbReference>
<evidence type="ECO:0000256" key="3">
    <source>
        <dbReference type="ARBA" id="ARBA00005709"/>
    </source>
</evidence>
<name>A0A1H3YIU5_9GAMM</name>
<dbReference type="Pfam" id="PF00669">
    <property type="entry name" value="Flagellin_N"/>
    <property type="match status" value="1"/>
</dbReference>
<dbReference type="AlphaFoldDB" id="A0A1H3YIU5"/>
<dbReference type="OrthoDB" id="9768249at2"/>
<comment type="subcellular location">
    <subcellularLocation>
        <location evidence="1">Bacterial flagellum</location>
    </subcellularLocation>
    <subcellularLocation>
        <location evidence="2">Secreted</location>
    </subcellularLocation>
</comment>
<gene>
    <name evidence="8" type="ORF">SAMN02745729_101498</name>
</gene>
<evidence type="ECO:0000256" key="2">
    <source>
        <dbReference type="ARBA" id="ARBA00004613"/>
    </source>
</evidence>
<keyword evidence="8" id="KW-0969">Cilium</keyword>
<keyword evidence="4" id="KW-0964">Secreted</keyword>
<evidence type="ECO:0000313" key="8">
    <source>
        <dbReference type="EMBL" id="SEA11480.1"/>
    </source>
</evidence>